<keyword evidence="9" id="KW-0342">GTP-binding</keyword>
<dbReference type="CDD" id="cd17873">
    <property type="entry name" value="FlhF"/>
    <property type="match status" value="1"/>
</dbReference>
<feature type="region of interest" description="Disordered" evidence="14">
    <location>
        <begin position="400"/>
        <end position="424"/>
    </location>
</feature>
<evidence type="ECO:0000256" key="12">
    <source>
        <dbReference type="ARBA" id="ARBA00025337"/>
    </source>
</evidence>
<keyword evidence="8" id="KW-0653">Protein transport</keyword>
<keyword evidence="7" id="KW-1005">Bacterial flagellum biogenesis</keyword>
<dbReference type="GO" id="GO:0005047">
    <property type="term" value="F:signal recognition particle binding"/>
    <property type="evidence" value="ECO:0007669"/>
    <property type="project" value="TreeGrafter"/>
</dbReference>
<sequence length="424" mass="46160">MKIRRFFARDMRQAMRMVREEQGDDAVILSSRKVEGGIEIVSAVDFDEQLLSDMGREPAPAVAKAAPEPPLAALREAAPEVVEPIMIPTPAPASEARPRREPAREIVWSQDPALVAMQQEIETLRGMLQDQLASFAWNDLKRRDPHRAQLIKRLGALGLDEALSQEIAEGVRQIQSPEQAWREGLYGLATRIPVAGEALLDGEGVIALVGPSGVGKTTTVAKLAARHVQRHGRGSIALVTTDAYRIGAYRQLQTFGQILGVPVHLAQTGRQLGDILLGLGDKQRIFVDTAGMSQRDLRLAEEMAGLAAIPRLRTLLVVAANAQQAVLEETFRAFGHLPLTGAVLTKVDEAASLGPVLSALSHGDLPLLYVSEGQRVPEDLQPARVQRLVSRAVSLASDRQQRARGLRPSMAPRKVNRHAHAQIQ</sequence>
<keyword evidence="5" id="KW-1003">Cell membrane</keyword>
<dbReference type="GO" id="GO:0003924">
    <property type="term" value="F:GTPase activity"/>
    <property type="evidence" value="ECO:0007669"/>
    <property type="project" value="UniProtKB-UniRule"/>
</dbReference>
<reference evidence="17 18" key="1">
    <citation type="journal article" date="2011" name="Stand. Genomic Sci.">
        <title>Complete genome sequence of 'Thioalkalivibrio sulfidophilus' HL-EbGr7.</title>
        <authorList>
            <person name="Muyzer G."/>
            <person name="Sorokin D.Y."/>
            <person name="Mavromatis K."/>
            <person name="Lapidus A."/>
            <person name="Clum A."/>
            <person name="Ivanova N."/>
            <person name="Pati A."/>
            <person name="d'Haeseleer P."/>
            <person name="Woyke T."/>
            <person name="Kyrpides N.C."/>
        </authorList>
    </citation>
    <scope>NUCLEOTIDE SEQUENCE [LARGE SCALE GENOMIC DNA]</scope>
    <source>
        <strain evidence="17 18">HL-EbGR7</strain>
    </source>
</reference>
<dbReference type="STRING" id="396588.Tgr7_1336"/>
<organism evidence="17 18">
    <name type="scientific">Thioalkalivibrio sulfidiphilus (strain HL-EbGR7)</name>
    <dbReference type="NCBI Taxonomy" id="396588"/>
    <lineage>
        <taxon>Bacteria</taxon>
        <taxon>Pseudomonadati</taxon>
        <taxon>Pseudomonadota</taxon>
        <taxon>Gammaproteobacteria</taxon>
        <taxon>Chromatiales</taxon>
        <taxon>Ectothiorhodospiraceae</taxon>
        <taxon>Thioalkalivibrio</taxon>
    </lineage>
</organism>
<proteinExistence type="inferred from homology"/>
<feature type="domain" description="AAA+ ATPase" evidence="15">
    <location>
        <begin position="202"/>
        <end position="344"/>
    </location>
</feature>
<evidence type="ECO:0000256" key="6">
    <source>
        <dbReference type="ARBA" id="ARBA00022741"/>
    </source>
</evidence>
<comment type="subcellular location">
    <subcellularLocation>
        <location evidence="1">Cell membrane</location>
        <topology evidence="1">Peripheral membrane protein</topology>
        <orientation evidence="1">Cytoplasmic side</orientation>
    </subcellularLocation>
</comment>
<evidence type="ECO:0000313" key="17">
    <source>
        <dbReference type="EMBL" id="ACL72421.1"/>
    </source>
</evidence>
<dbReference type="SMART" id="SM00382">
    <property type="entry name" value="AAA"/>
    <property type="match status" value="1"/>
</dbReference>
<dbReference type="GO" id="GO:0005525">
    <property type="term" value="F:GTP binding"/>
    <property type="evidence" value="ECO:0007669"/>
    <property type="project" value="UniProtKB-UniRule"/>
</dbReference>
<dbReference type="KEGG" id="tgr:Tgr7_1336"/>
<dbReference type="Pfam" id="PF00448">
    <property type="entry name" value="SRP54"/>
    <property type="match status" value="1"/>
</dbReference>
<dbReference type="RefSeq" id="WP_012637904.1">
    <property type="nucleotide sequence ID" value="NC_011901.1"/>
</dbReference>
<keyword evidence="10" id="KW-0472">Membrane</keyword>
<dbReference type="InterPro" id="IPR027417">
    <property type="entry name" value="P-loop_NTPase"/>
</dbReference>
<protein>
    <recommendedName>
        <fullName evidence="3 13">Flagellar biosynthesis protein FlhF</fullName>
    </recommendedName>
</protein>
<accession>B8GR01</accession>
<comment type="similarity">
    <text evidence="2">Belongs to the GTP-binding SRP family.</text>
</comment>
<dbReference type="PANTHER" id="PTHR43134:SF3">
    <property type="entry name" value="FLAGELLAR BIOSYNTHESIS PROTEIN FLHF"/>
    <property type="match status" value="1"/>
</dbReference>
<dbReference type="InterPro" id="IPR047040">
    <property type="entry name" value="FlhF__GTPase_dom"/>
</dbReference>
<dbReference type="InterPro" id="IPR000897">
    <property type="entry name" value="SRP54_GTPase_dom"/>
</dbReference>
<gene>
    <name evidence="17" type="ordered locus">Tgr7_1336</name>
</gene>
<dbReference type="GO" id="GO:0006614">
    <property type="term" value="P:SRP-dependent cotranslational protein targeting to membrane"/>
    <property type="evidence" value="ECO:0007669"/>
    <property type="project" value="UniProtKB-UniRule"/>
</dbReference>
<dbReference type="SUPFAM" id="SSF52540">
    <property type="entry name" value="P-loop containing nucleoside triphosphate hydrolases"/>
    <property type="match status" value="1"/>
</dbReference>
<name>B8GR01_THISH</name>
<evidence type="ECO:0000256" key="7">
    <source>
        <dbReference type="ARBA" id="ARBA00022795"/>
    </source>
</evidence>
<dbReference type="SMART" id="SM00962">
    <property type="entry name" value="SRP54"/>
    <property type="match status" value="1"/>
</dbReference>
<keyword evidence="18" id="KW-1185">Reference proteome</keyword>
<dbReference type="GO" id="GO:0044781">
    <property type="term" value="P:bacterial-type flagellum organization"/>
    <property type="evidence" value="ECO:0007669"/>
    <property type="project" value="UniProtKB-UniRule"/>
</dbReference>
<evidence type="ECO:0000256" key="14">
    <source>
        <dbReference type="SAM" id="MobiDB-lite"/>
    </source>
</evidence>
<dbReference type="Proteomes" id="UP000002383">
    <property type="component" value="Chromosome"/>
</dbReference>
<comment type="function">
    <text evidence="12">Necessary for flagellar biosynthesis. May be involved in translocation of the flagellum.</text>
</comment>
<evidence type="ECO:0000256" key="10">
    <source>
        <dbReference type="ARBA" id="ARBA00023136"/>
    </source>
</evidence>
<evidence type="ECO:0000256" key="11">
    <source>
        <dbReference type="ARBA" id="ARBA00023225"/>
    </source>
</evidence>
<dbReference type="GO" id="GO:0005886">
    <property type="term" value="C:plasma membrane"/>
    <property type="evidence" value="ECO:0007669"/>
    <property type="project" value="UniProtKB-SubCell"/>
</dbReference>
<dbReference type="InterPro" id="IPR020006">
    <property type="entry name" value="FlhF"/>
</dbReference>
<evidence type="ECO:0000256" key="8">
    <source>
        <dbReference type="ARBA" id="ARBA00022927"/>
    </source>
</evidence>
<feature type="domain" description="SRP54-type proteins GTP-binding" evidence="16">
    <location>
        <begin position="203"/>
        <end position="394"/>
    </location>
</feature>
<keyword evidence="11" id="KW-1006">Bacterial flagellum protein export</keyword>
<feature type="compositionally biased region" description="Basic residues" evidence="14">
    <location>
        <begin position="414"/>
        <end position="424"/>
    </location>
</feature>
<keyword evidence="4" id="KW-0813">Transport</keyword>
<dbReference type="FunFam" id="3.40.50.300:FF:000695">
    <property type="entry name" value="Flagellar biosynthesis regulator FlhF"/>
    <property type="match status" value="1"/>
</dbReference>
<dbReference type="NCBIfam" id="TIGR03499">
    <property type="entry name" value="FlhF"/>
    <property type="match status" value="1"/>
</dbReference>
<dbReference type="PANTHER" id="PTHR43134">
    <property type="entry name" value="SIGNAL RECOGNITION PARTICLE RECEPTOR SUBUNIT ALPHA"/>
    <property type="match status" value="1"/>
</dbReference>
<dbReference type="InterPro" id="IPR003593">
    <property type="entry name" value="AAA+_ATPase"/>
</dbReference>
<dbReference type="AlphaFoldDB" id="B8GR01"/>
<evidence type="ECO:0000256" key="9">
    <source>
        <dbReference type="ARBA" id="ARBA00023134"/>
    </source>
</evidence>
<evidence type="ECO:0000256" key="3">
    <source>
        <dbReference type="ARBA" id="ARBA00014919"/>
    </source>
</evidence>
<evidence type="ECO:0000313" key="18">
    <source>
        <dbReference type="Proteomes" id="UP000002383"/>
    </source>
</evidence>
<dbReference type="Gene3D" id="3.40.50.300">
    <property type="entry name" value="P-loop containing nucleotide triphosphate hydrolases"/>
    <property type="match status" value="1"/>
</dbReference>
<dbReference type="OrthoDB" id="9778554at2"/>
<dbReference type="EMBL" id="CP001339">
    <property type="protein sequence ID" value="ACL72421.1"/>
    <property type="molecule type" value="Genomic_DNA"/>
</dbReference>
<dbReference type="HOGENOM" id="CLU_009301_11_5_6"/>
<evidence type="ECO:0000256" key="2">
    <source>
        <dbReference type="ARBA" id="ARBA00008531"/>
    </source>
</evidence>
<dbReference type="GO" id="GO:0015031">
    <property type="term" value="P:protein transport"/>
    <property type="evidence" value="ECO:0007669"/>
    <property type="project" value="UniProtKB-KW"/>
</dbReference>
<evidence type="ECO:0000256" key="4">
    <source>
        <dbReference type="ARBA" id="ARBA00022448"/>
    </source>
</evidence>
<keyword evidence="6" id="KW-0547">Nucleotide-binding</keyword>
<evidence type="ECO:0000256" key="1">
    <source>
        <dbReference type="ARBA" id="ARBA00004413"/>
    </source>
</evidence>
<evidence type="ECO:0000256" key="5">
    <source>
        <dbReference type="ARBA" id="ARBA00022475"/>
    </source>
</evidence>
<evidence type="ECO:0000259" key="16">
    <source>
        <dbReference type="SMART" id="SM00962"/>
    </source>
</evidence>
<evidence type="ECO:0000259" key="15">
    <source>
        <dbReference type="SMART" id="SM00382"/>
    </source>
</evidence>
<dbReference type="eggNOG" id="COG1419">
    <property type="taxonomic scope" value="Bacteria"/>
</dbReference>
<evidence type="ECO:0000256" key="13">
    <source>
        <dbReference type="NCBIfam" id="TIGR03499"/>
    </source>
</evidence>